<dbReference type="EMBL" id="AMZH03013592">
    <property type="protein sequence ID" value="RRT49015.1"/>
    <property type="molecule type" value="Genomic_DNA"/>
</dbReference>
<gene>
    <name evidence="2" type="ORF">B296_00045447</name>
</gene>
<evidence type="ECO:0000256" key="1">
    <source>
        <dbReference type="SAM" id="MobiDB-lite"/>
    </source>
</evidence>
<proteinExistence type="predicted"/>
<organism evidence="2 3">
    <name type="scientific">Ensete ventricosum</name>
    <name type="common">Abyssinian banana</name>
    <name type="synonym">Musa ensete</name>
    <dbReference type="NCBI Taxonomy" id="4639"/>
    <lineage>
        <taxon>Eukaryota</taxon>
        <taxon>Viridiplantae</taxon>
        <taxon>Streptophyta</taxon>
        <taxon>Embryophyta</taxon>
        <taxon>Tracheophyta</taxon>
        <taxon>Spermatophyta</taxon>
        <taxon>Magnoliopsida</taxon>
        <taxon>Liliopsida</taxon>
        <taxon>Zingiberales</taxon>
        <taxon>Musaceae</taxon>
        <taxon>Ensete</taxon>
    </lineage>
</organism>
<protein>
    <submittedName>
        <fullName evidence="2">Uncharacterized protein</fullName>
    </submittedName>
</protein>
<feature type="region of interest" description="Disordered" evidence="1">
    <location>
        <begin position="53"/>
        <end position="78"/>
    </location>
</feature>
<reference evidence="2 3" key="1">
    <citation type="journal article" date="2014" name="Agronomy (Basel)">
        <title>A Draft Genome Sequence for Ensete ventricosum, the Drought-Tolerant Tree Against Hunger.</title>
        <authorList>
            <person name="Harrison J."/>
            <person name="Moore K.A."/>
            <person name="Paszkiewicz K."/>
            <person name="Jones T."/>
            <person name="Grant M."/>
            <person name="Ambacheew D."/>
            <person name="Muzemil S."/>
            <person name="Studholme D.J."/>
        </authorList>
    </citation>
    <scope>NUCLEOTIDE SEQUENCE [LARGE SCALE GENOMIC DNA]</scope>
</reference>
<comment type="caution">
    <text evidence="2">The sequence shown here is derived from an EMBL/GenBank/DDBJ whole genome shotgun (WGS) entry which is preliminary data.</text>
</comment>
<name>A0A426YBA7_ENSVE</name>
<dbReference type="Proteomes" id="UP000287651">
    <property type="component" value="Unassembled WGS sequence"/>
</dbReference>
<accession>A0A426YBA7</accession>
<dbReference type="AlphaFoldDB" id="A0A426YBA7"/>
<sequence length="302" mass="32701">NSYQRDSVETLGPTKYSVRVGISFGSRGQPLDPPCAGCDAPFASNPRGTATCISDSRWNSKSDRRPPNPVPPHRSHYRRSSCRFPHRLWVREESIRSGGCQLMDQGKLGDGATPGTWVTGTPVAPHANPANWQGVPVDHVTSSSAGPSAGHYPTNTNHAMPPVPGASHFPSSTHGGTGTGTGNPYVNISPFPHGSNASGNPYVTVAPVPTKSGWKYLIGPSETILKVLGRCGKKLEDTTRKAGDVAGNVWHHRKLFFAHYILVSCINDNLCMVQISNKCYLRLANHQRDQMHLFTCICVEKL</sequence>
<evidence type="ECO:0000313" key="2">
    <source>
        <dbReference type="EMBL" id="RRT49015.1"/>
    </source>
</evidence>
<feature type="region of interest" description="Disordered" evidence="1">
    <location>
        <begin position="163"/>
        <end position="188"/>
    </location>
</feature>
<feature type="non-terminal residue" evidence="2">
    <location>
        <position position="1"/>
    </location>
</feature>
<evidence type="ECO:0000313" key="3">
    <source>
        <dbReference type="Proteomes" id="UP000287651"/>
    </source>
</evidence>